<feature type="transmembrane region" description="Helical" evidence="7">
    <location>
        <begin position="155"/>
        <end position="185"/>
    </location>
</feature>
<comment type="caution">
    <text evidence="9">The sequence shown here is derived from an EMBL/GenBank/DDBJ whole genome shotgun (WGS) entry which is preliminary data.</text>
</comment>
<evidence type="ECO:0000256" key="6">
    <source>
        <dbReference type="ARBA" id="ARBA00023136"/>
    </source>
</evidence>
<dbReference type="EMBL" id="VCAU01000072">
    <property type="protein sequence ID" value="KAF9886720.1"/>
    <property type="molecule type" value="Genomic_DNA"/>
</dbReference>
<evidence type="ECO:0000256" key="2">
    <source>
        <dbReference type="ARBA" id="ARBA00007282"/>
    </source>
</evidence>
<keyword evidence="4 7" id="KW-0812">Transmembrane</keyword>
<keyword evidence="6 7" id="KW-0472">Membrane</keyword>
<evidence type="ECO:0000256" key="5">
    <source>
        <dbReference type="ARBA" id="ARBA00022989"/>
    </source>
</evidence>
<keyword evidence="5 7" id="KW-1133">Transmembrane helix</keyword>
<evidence type="ECO:0000256" key="7">
    <source>
        <dbReference type="SAM" id="Phobius"/>
    </source>
</evidence>
<gene>
    <name evidence="9" type="ORF">FE257_011097</name>
</gene>
<reference evidence="9" key="1">
    <citation type="journal article" date="2019" name="Beilstein J. Org. Chem.">
        <title>Nanangenines: drimane sesquiterpenoids as the dominant metabolite cohort of a novel Australian fungus, Aspergillus nanangensis.</title>
        <authorList>
            <person name="Lacey H.J."/>
            <person name="Gilchrist C.L.M."/>
            <person name="Crombie A."/>
            <person name="Kalaitzis J.A."/>
            <person name="Vuong D."/>
            <person name="Rutledge P.J."/>
            <person name="Turner P."/>
            <person name="Pitt J.I."/>
            <person name="Lacey E."/>
            <person name="Chooi Y.H."/>
            <person name="Piggott A.M."/>
        </authorList>
    </citation>
    <scope>NUCLEOTIDE SEQUENCE</scope>
    <source>
        <strain evidence="9">MST-FP2251</strain>
    </source>
</reference>
<comment type="similarity">
    <text evidence="2">Belongs to the wax synthase family.</text>
</comment>
<organism evidence="9 10">
    <name type="scientific">Aspergillus nanangensis</name>
    <dbReference type="NCBI Taxonomy" id="2582783"/>
    <lineage>
        <taxon>Eukaryota</taxon>
        <taxon>Fungi</taxon>
        <taxon>Dikarya</taxon>
        <taxon>Ascomycota</taxon>
        <taxon>Pezizomycotina</taxon>
        <taxon>Eurotiomycetes</taxon>
        <taxon>Eurotiomycetidae</taxon>
        <taxon>Eurotiales</taxon>
        <taxon>Aspergillaceae</taxon>
        <taxon>Aspergillus</taxon>
        <taxon>Aspergillus subgen. Circumdati</taxon>
    </lineage>
</organism>
<evidence type="ECO:0000256" key="1">
    <source>
        <dbReference type="ARBA" id="ARBA00004141"/>
    </source>
</evidence>
<keyword evidence="3" id="KW-0808">Transferase</keyword>
<feature type="domain" description="Wax synthase" evidence="8">
    <location>
        <begin position="1"/>
        <end position="80"/>
    </location>
</feature>
<evidence type="ECO:0000256" key="3">
    <source>
        <dbReference type="ARBA" id="ARBA00022679"/>
    </source>
</evidence>
<evidence type="ECO:0000313" key="9">
    <source>
        <dbReference type="EMBL" id="KAF9886720.1"/>
    </source>
</evidence>
<dbReference type="Pfam" id="PF13813">
    <property type="entry name" value="MBOAT_2"/>
    <property type="match status" value="1"/>
</dbReference>
<proteinExistence type="inferred from homology"/>
<sequence length="189" mass="21405">MWEAYTLRNFWGIFWHQTLRWPLTSLSKFVTQGILNLKHPSLLERYANVMVVFLTSGFLHLTTDYMQGVSPSQSGAIRFFSGFTLAFMIEDGVQEIWRKLGSPSNQKSASSRAIVNQVLPLWQRVVGFLWVMAWLSLTSPEYLLAYQDLPKATRWYVPIGMVNCIGIGPASIITMISGVFVYFALGAVV</sequence>
<dbReference type="PANTHER" id="PTHR31595:SF27">
    <property type="entry name" value="WAX SYNTHASE DOMAIN-CONTAINING PROTEIN-RELATED"/>
    <property type="match status" value="1"/>
</dbReference>
<keyword evidence="10" id="KW-1185">Reference proteome</keyword>
<evidence type="ECO:0000256" key="4">
    <source>
        <dbReference type="ARBA" id="ARBA00022692"/>
    </source>
</evidence>
<reference evidence="9" key="2">
    <citation type="submission" date="2020-02" db="EMBL/GenBank/DDBJ databases">
        <authorList>
            <person name="Gilchrist C.L.M."/>
            <person name="Chooi Y.-H."/>
        </authorList>
    </citation>
    <scope>NUCLEOTIDE SEQUENCE</scope>
    <source>
        <strain evidence="9">MST-FP2251</strain>
    </source>
</reference>
<comment type="subcellular location">
    <subcellularLocation>
        <location evidence="1">Membrane</location>
        <topology evidence="1">Multi-pass membrane protein</topology>
    </subcellularLocation>
</comment>
<protein>
    <recommendedName>
        <fullName evidence="8">Wax synthase domain-containing protein</fullName>
    </recommendedName>
</protein>
<name>A0AAD4GRM9_ASPNN</name>
<dbReference type="InterPro" id="IPR032805">
    <property type="entry name" value="Wax_synthase_dom"/>
</dbReference>
<dbReference type="Proteomes" id="UP001194746">
    <property type="component" value="Unassembled WGS sequence"/>
</dbReference>
<dbReference type="GO" id="GO:0016020">
    <property type="term" value="C:membrane"/>
    <property type="evidence" value="ECO:0007669"/>
    <property type="project" value="UniProtKB-SubCell"/>
</dbReference>
<evidence type="ECO:0000259" key="8">
    <source>
        <dbReference type="Pfam" id="PF13813"/>
    </source>
</evidence>
<dbReference type="AlphaFoldDB" id="A0AAD4GRM9"/>
<dbReference type="GO" id="GO:0008374">
    <property type="term" value="F:O-acyltransferase activity"/>
    <property type="evidence" value="ECO:0007669"/>
    <property type="project" value="InterPro"/>
</dbReference>
<dbReference type="InterPro" id="IPR044851">
    <property type="entry name" value="Wax_synthase"/>
</dbReference>
<evidence type="ECO:0000313" key="10">
    <source>
        <dbReference type="Proteomes" id="UP001194746"/>
    </source>
</evidence>
<accession>A0AAD4GRM9</accession>
<dbReference type="GO" id="GO:0006629">
    <property type="term" value="P:lipid metabolic process"/>
    <property type="evidence" value="ECO:0007669"/>
    <property type="project" value="InterPro"/>
</dbReference>
<dbReference type="PANTHER" id="PTHR31595">
    <property type="entry name" value="LONG-CHAIN-ALCOHOL O-FATTY-ACYLTRANSFERASE 3-RELATED"/>
    <property type="match status" value="1"/>
</dbReference>